<sequence length="391" mass="45175">MSTKLEFIEDRRGTDSMKWDMTEARFGAKDVIPLWVADMDIKAPHPVIDALKDKVEHGIFGYPAPSVKADEAICTWLLNRYSWEVNPESFIYTSGIVPTISHMIQAFTEPGDEVIIQTPVYYPFYDVIEKNGRIILKNSLKRVEDQYEMDYDHLESLITEKTKVLLLSHPHNPVGRVWKQEELEKVAQICKKHDLLVISDEIHADLLFDGQKHIPIASINEDMAMRTLTCLAPSKTFNLAGIQASYAVVIDPNKRLKLKQFIQSTFSSINIFSQAATEAAYRHGEEWLSELMDYIQQNYEFVEQYFKEHMPKIKPIKPEGTYLLWIDFEELGMPEKERNEWLLHEAKVAFNHGPIFGPEGEHFERMNLACSKDTLAKALKQMKQAYNKKGF</sequence>
<dbReference type="InterPro" id="IPR015424">
    <property type="entry name" value="PyrdxlP-dep_Trfase"/>
</dbReference>
<proteinExistence type="inferred from homology"/>
<evidence type="ECO:0000256" key="2">
    <source>
        <dbReference type="ARBA" id="ARBA00012224"/>
    </source>
</evidence>
<comment type="caution">
    <text evidence="7">The sequence shown here is derived from an EMBL/GenBank/DDBJ whole genome shotgun (WGS) entry which is preliminary data.</text>
</comment>
<dbReference type="EC" id="4.4.1.13" evidence="2"/>
<comment type="cofactor">
    <cofactor evidence="1">
        <name>pyridoxal 5'-phosphate</name>
        <dbReference type="ChEBI" id="CHEBI:597326"/>
    </cofactor>
</comment>
<reference evidence="7" key="1">
    <citation type="submission" date="2023-10" db="EMBL/GenBank/DDBJ databases">
        <title>Screening of Alkalihalophilus pseudofirmusBZ-TG-HK211 and Its Alleviation of Salt Stress on Rapeseed Growth.</title>
        <authorList>
            <person name="Zhao B."/>
            <person name="Guo T."/>
        </authorList>
    </citation>
    <scope>NUCLEOTIDE SEQUENCE</scope>
    <source>
        <strain evidence="7">BZ-TG-HK211</strain>
    </source>
</reference>
<dbReference type="Proteomes" id="UP001285636">
    <property type="component" value="Unassembled WGS sequence"/>
</dbReference>
<name>A0AAJ2NPB0_ALKPS</name>
<dbReference type="InterPro" id="IPR051798">
    <property type="entry name" value="Class-II_PLP-Dep_Aminotrans"/>
</dbReference>
<dbReference type="Gene3D" id="3.90.1150.10">
    <property type="entry name" value="Aspartate Aminotransferase, domain 1"/>
    <property type="match status" value="1"/>
</dbReference>
<feature type="domain" description="Aminotransferase class I/classII large" evidence="6">
    <location>
        <begin position="30"/>
        <end position="380"/>
    </location>
</feature>
<gene>
    <name evidence="7" type="ORF">RYX45_12690</name>
</gene>
<keyword evidence="4 7" id="KW-0456">Lyase</keyword>
<organism evidence="7 8">
    <name type="scientific">Alkalihalophilus pseudofirmus</name>
    <name type="common">Bacillus pseudofirmus</name>
    <dbReference type="NCBI Taxonomy" id="79885"/>
    <lineage>
        <taxon>Bacteria</taxon>
        <taxon>Bacillati</taxon>
        <taxon>Bacillota</taxon>
        <taxon>Bacilli</taxon>
        <taxon>Bacillales</taxon>
        <taxon>Bacillaceae</taxon>
        <taxon>Alkalihalophilus</taxon>
    </lineage>
</organism>
<dbReference type="GO" id="GO:0030170">
    <property type="term" value="F:pyridoxal phosphate binding"/>
    <property type="evidence" value="ECO:0007669"/>
    <property type="project" value="InterPro"/>
</dbReference>
<protein>
    <recommendedName>
        <fullName evidence="2">cysteine-S-conjugate beta-lyase</fullName>
        <ecNumber evidence="2">4.4.1.13</ecNumber>
    </recommendedName>
</protein>
<comment type="similarity">
    <text evidence="5">Belongs to the class-II pyridoxal-phosphate-dependent aminotransferase family. MalY/PatB cystathionine beta-lyase subfamily.</text>
</comment>
<keyword evidence="3" id="KW-0663">Pyridoxal phosphate</keyword>
<dbReference type="Pfam" id="PF00155">
    <property type="entry name" value="Aminotran_1_2"/>
    <property type="match status" value="1"/>
</dbReference>
<dbReference type="SUPFAM" id="SSF53383">
    <property type="entry name" value="PLP-dependent transferases"/>
    <property type="match status" value="1"/>
</dbReference>
<dbReference type="AlphaFoldDB" id="A0AAJ2NPB0"/>
<dbReference type="RefSeq" id="WP_323466931.1">
    <property type="nucleotide sequence ID" value="NZ_CP144224.1"/>
</dbReference>
<evidence type="ECO:0000256" key="5">
    <source>
        <dbReference type="ARBA" id="ARBA00037974"/>
    </source>
</evidence>
<accession>A0AAJ2NPB0</accession>
<dbReference type="GO" id="GO:0047804">
    <property type="term" value="F:cysteine-S-conjugate beta-lyase activity"/>
    <property type="evidence" value="ECO:0007669"/>
    <property type="project" value="UniProtKB-EC"/>
</dbReference>
<dbReference type="EMBL" id="JAWJAY010000002">
    <property type="protein sequence ID" value="MDV2886040.1"/>
    <property type="molecule type" value="Genomic_DNA"/>
</dbReference>
<evidence type="ECO:0000256" key="3">
    <source>
        <dbReference type="ARBA" id="ARBA00022898"/>
    </source>
</evidence>
<dbReference type="CDD" id="cd00609">
    <property type="entry name" value="AAT_like"/>
    <property type="match status" value="1"/>
</dbReference>
<evidence type="ECO:0000313" key="8">
    <source>
        <dbReference type="Proteomes" id="UP001285636"/>
    </source>
</evidence>
<evidence type="ECO:0000313" key="7">
    <source>
        <dbReference type="EMBL" id="MDV2886040.1"/>
    </source>
</evidence>
<evidence type="ECO:0000256" key="4">
    <source>
        <dbReference type="ARBA" id="ARBA00023239"/>
    </source>
</evidence>
<dbReference type="PANTHER" id="PTHR43525">
    <property type="entry name" value="PROTEIN MALY"/>
    <property type="match status" value="1"/>
</dbReference>
<dbReference type="Gene3D" id="3.40.640.10">
    <property type="entry name" value="Type I PLP-dependent aspartate aminotransferase-like (Major domain)"/>
    <property type="match status" value="1"/>
</dbReference>
<dbReference type="InterPro" id="IPR015422">
    <property type="entry name" value="PyrdxlP-dep_Trfase_small"/>
</dbReference>
<dbReference type="NCBIfam" id="TIGR04350">
    <property type="entry name" value="C_S_lyase_PatB"/>
    <property type="match status" value="1"/>
</dbReference>
<evidence type="ECO:0000256" key="1">
    <source>
        <dbReference type="ARBA" id="ARBA00001933"/>
    </source>
</evidence>
<dbReference type="InterPro" id="IPR027619">
    <property type="entry name" value="C-S_lyase_PatB-like"/>
</dbReference>
<dbReference type="InterPro" id="IPR004839">
    <property type="entry name" value="Aminotransferase_I/II_large"/>
</dbReference>
<dbReference type="InterPro" id="IPR015421">
    <property type="entry name" value="PyrdxlP-dep_Trfase_major"/>
</dbReference>
<dbReference type="PANTHER" id="PTHR43525:SF1">
    <property type="entry name" value="PROTEIN MALY"/>
    <property type="match status" value="1"/>
</dbReference>
<evidence type="ECO:0000259" key="6">
    <source>
        <dbReference type="Pfam" id="PF00155"/>
    </source>
</evidence>